<dbReference type="Pfam" id="PF05425">
    <property type="entry name" value="CopD"/>
    <property type="match status" value="1"/>
</dbReference>
<dbReference type="Proteomes" id="UP000541969">
    <property type="component" value="Unassembled WGS sequence"/>
</dbReference>
<dbReference type="GO" id="GO:0046688">
    <property type="term" value="P:response to copper ion"/>
    <property type="evidence" value="ECO:0007669"/>
    <property type="project" value="InterPro"/>
</dbReference>
<dbReference type="Gene3D" id="2.60.40.1220">
    <property type="match status" value="1"/>
</dbReference>
<feature type="domain" description="CopC" evidence="11">
    <location>
        <begin position="30"/>
        <end position="123"/>
    </location>
</feature>
<dbReference type="SUPFAM" id="SSF81296">
    <property type="entry name" value="E set domains"/>
    <property type="match status" value="1"/>
</dbReference>
<name>A0A853CL35_9ACTN</name>
<feature type="transmembrane region" description="Helical" evidence="9">
    <location>
        <begin position="261"/>
        <end position="281"/>
    </location>
</feature>
<organism evidence="13 14">
    <name type="scientific">Petropleomorpha daqingensis</name>
    <dbReference type="NCBI Taxonomy" id="2026353"/>
    <lineage>
        <taxon>Bacteria</taxon>
        <taxon>Bacillati</taxon>
        <taxon>Actinomycetota</taxon>
        <taxon>Actinomycetes</taxon>
        <taxon>Geodermatophilales</taxon>
        <taxon>Geodermatophilaceae</taxon>
        <taxon>Petropleomorpha</taxon>
    </lineage>
</organism>
<accession>A0A853CL35</accession>
<dbReference type="RefSeq" id="WP_179717978.1">
    <property type="nucleotide sequence ID" value="NZ_JACBZT010000001.1"/>
</dbReference>
<dbReference type="PANTHER" id="PTHR34820:SF4">
    <property type="entry name" value="INNER MEMBRANE PROTEIN YEBZ"/>
    <property type="match status" value="1"/>
</dbReference>
<evidence type="ECO:0000256" key="4">
    <source>
        <dbReference type="ARBA" id="ARBA00022723"/>
    </source>
</evidence>
<feature type="transmembrane region" description="Helical" evidence="9">
    <location>
        <begin position="293"/>
        <end position="318"/>
    </location>
</feature>
<feature type="transmembrane region" description="Helical" evidence="9">
    <location>
        <begin position="188"/>
        <end position="209"/>
    </location>
</feature>
<keyword evidence="8 9" id="KW-0472">Membrane</keyword>
<evidence type="ECO:0000259" key="11">
    <source>
        <dbReference type="Pfam" id="PF04234"/>
    </source>
</evidence>
<comment type="caution">
    <text evidence="13">The sequence shown here is derived from an EMBL/GenBank/DDBJ whole genome shotgun (WGS) entry which is preliminary data.</text>
</comment>
<keyword evidence="4" id="KW-0479">Metal-binding</keyword>
<feature type="transmembrane region" description="Helical" evidence="9">
    <location>
        <begin position="452"/>
        <end position="471"/>
    </location>
</feature>
<evidence type="ECO:0000313" key="13">
    <source>
        <dbReference type="EMBL" id="NYJ06683.1"/>
    </source>
</evidence>
<evidence type="ECO:0000259" key="12">
    <source>
        <dbReference type="Pfam" id="PF05425"/>
    </source>
</evidence>
<evidence type="ECO:0000256" key="1">
    <source>
        <dbReference type="ARBA" id="ARBA00004651"/>
    </source>
</evidence>
<dbReference type="GO" id="GO:0042597">
    <property type="term" value="C:periplasmic space"/>
    <property type="evidence" value="ECO:0007669"/>
    <property type="project" value="InterPro"/>
</dbReference>
<feature type="signal peptide" evidence="10">
    <location>
        <begin position="1"/>
        <end position="24"/>
    </location>
</feature>
<gene>
    <name evidence="13" type="ORF">GGQ55_002961</name>
</gene>
<dbReference type="Pfam" id="PF04234">
    <property type="entry name" value="CopC"/>
    <property type="match status" value="1"/>
</dbReference>
<dbReference type="AlphaFoldDB" id="A0A853CL35"/>
<comment type="subcellular location">
    <subcellularLocation>
        <location evidence="1">Cell membrane</location>
        <topology evidence="1">Multi-pass membrane protein</topology>
    </subcellularLocation>
</comment>
<protein>
    <submittedName>
        <fullName evidence="13">Copper transport protein</fullName>
    </submittedName>
</protein>
<dbReference type="InterPro" id="IPR014755">
    <property type="entry name" value="Cu-Rt/internalin_Ig-like"/>
</dbReference>
<evidence type="ECO:0000256" key="6">
    <source>
        <dbReference type="ARBA" id="ARBA00022989"/>
    </source>
</evidence>
<feature type="transmembrane region" description="Helical" evidence="9">
    <location>
        <begin position="338"/>
        <end position="358"/>
    </location>
</feature>
<keyword evidence="5 10" id="KW-0732">Signal</keyword>
<evidence type="ECO:0000256" key="9">
    <source>
        <dbReference type="SAM" id="Phobius"/>
    </source>
</evidence>
<feature type="transmembrane region" description="Helical" evidence="9">
    <location>
        <begin position="370"/>
        <end position="393"/>
    </location>
</feature>
<dbReference type="GO" id="GO:0005507">
    <property type="term" value="F:copper ion binding"/>
    <property type="evidence" value="ECO:0007669"/>
    <property type="project" value="InterPro"/>
</dbReference>
<dbReference type="InterPro" id="IPR008620">
    <property type="entry name" value="FixH"/>
</dbReference>
<dbReference type="GO" id="GO:0006825">
    <property type="term" value="P:copper ion transport"/>
    <property type="evidence" value="ECO:0007669"/>
    <property type="project" value="InterPro"/>
</dbReference>
<feature type="chain" id="PRO_5038941603" evidence="10">
    <location>
        <begin position="25"/>
        <end position="592"/>
    </location>
</feature>
<evidence type="ECO:0000256" key="5">
    <source>
        <dbReference type="ARBA" id="ARBA00022729"/>
    </source>
</evidence>
<keyword evidence="7" id="KW-0186">Copper</keyword>
<keyword evidence="14" id="KW-1185">Reference proteome</keyword>
<dbReference type="InterPro" id="IPR032694">
    <property type="entry name" value="CopC/D"/>
</dbReference>
<evidence type="ECO:0000256" key="10">
    <source>
        <dbReference type="SAM" id="SignalP"/>
    </source>
</evidence>
<reference evidence="13 14" key="1">
    <citation type="submission" date="2020-07" db="EMBL/GenBank/DDBJ databases">
        <title>Sequencing the genomes of 1000 actinobacteria strains.</title>
        <authorList>
            <person name="Klenk H.-P."/>
        </authorList>
    </citation>
    <scope>NUCLEOTIDE SEQUENCE [LARGE SCALE GENOMIC DNA]</scope>
    <source>
        <strain evidence="13 14">DSM 104001</strain>
    </source>
</reference>
<evidence type="ECO:0000256" key="7">
    <source>
        <dbReference type="ARBA" id="ARBA00023008"/>
    </source>
</evidence>
<keyword evidence="3 9" id="KW-0812">Transmembrane</keyword>
<dbReference type="GO" id="GO:0005886">
    <property type="term" value="C:plasma membrane"/>
    <property type="evidence" value="ECO:0007669"/>
    <property type="project" value="UniProtKB-SubCell"/>
</dbReference>
<feature type="transmembrane region" description="Helical" evidence="9">
    <location>
        <begin position="229"/>
        <end position="249"/>
    </location>
</feature>
<dbReference type="Pfam" id="PF05751">
    <property type="entry name" value="FixH"/>
    <property type="match status" value="1"/>
</dbReference>
<dbReference type="InterPro" id="IPR007348">
    <property type="entry name" value="CopC_dom"/>
</dbReference>
<dbReference type="PANTHER" id="PTHR34820">
    <property type="entry name" value="INNER MEMBRANE PROTEIN YEBZ"/>
    <property type="match status" value="1"/>
</dbReference>
<dbReference type="InterPro" id="IPR008457">
    <property type="entry name" value="Cu-R_CopD_dom"/>
</dbReference>
<sequence>MRRRALALLVALLGGFLVSGVVLAGPAAAHAELESTNPEDGARLSSAPAQVTLHFSEGVSLGAGYARVLDARQQRVDTGAPKVSGDVVTIPLRDTLPEGGYLVTYRVISADSHPVAGAFSFAVGNGPLITAGAGDVSQATDAGVAVALPVARWLGFAGLALAVGIPVLLMVCWPGGWTSVRLRRLSEGGAIAAALGALGSFAVQGPYAAGAGLGSVFDTALLDTTASTTYGVVLMIRTLLALYLVAALAPAWRRGEPPTSWMLPASGVAALGLVVTTAAVGHPVAGPWPGLELPIAVVHVAAMTVWLGGLTGLVVGVLRPGIPADDLAVAMPRFSRMAFGAVVALVVTGIVQAVREVGTPAALVSTEYGWLLVTKLLIVAVILAAAGVSRVWVQQHLGVHHRPAGSRRVTAHAFAAEPSDPVAEDVDDAVVERRRAQAGDAVAALPRLRRSVVVELLLAVVVLGVTSVLVGTPPAASAVVQPVDTTLPLKGTSGTSGSVQVSIEPASTGPNVLHVYLFDDAGQLTQPAGITVTIAEPSQQLGPIDVKLQPAGPGHYSADAMDIPAAGTWTLQISVRKDEFTAYTASTTFPVR</sequence>
<dbReference type="EMBL" id="JACBZT010000001">
    <property type="protein sequence ID" value="NYJ06683.1"/>
    <property type="molecule type" value="Genomic_DNA"/>
</dbReference>
<keyword evidence="2" id="KW-1003">Cell membrane</keyword>
<evidence type="ECO:0000256" key="3">
    <source>
        <dbReference type="ARBA" id="ARBA00022692"/>
    </source>
</evidence>
<proteinExistence type="predicted"/>
<evidence type="ECO:0000256" key="8">
    <source>
        <dbReference type="ARBA" id="ARBA00023136"/>
    </source>
</evidence>
<evidence type="ECO:0000256" key="2">
    <source>
        <dbReference type="ARBA" id="ARBA00022475"/>
    </source>
</evidence>
<evidence type="ECO:0000313" key="14">
    <source>
        <dbReference type="Proteomes" id="UP000541969"/>
    </source>
</evidence>
<dbReference type="InterPro" id="IPR014756">
    <property type="entry name" value="Ig_E-set"/>
</dbReference>
<feature type="domain" description="Copper resistance protein D" evidence="12">
    <location>
        <begin position="330"/>
        <end position="402"/>
    </location>
</feature>
<keyword evidence="6 9" id="KW-1133">Transmembrane helix</keyword>
<feature type="transmembrane region" description="Helical" evidence="9">
    <location>
        <begin position="153"/>
        <end position="176"/>
    </location>
</feature>